<dbReference type="EMBL" id="CM039439">
    <property type="protein sequence ID" value="KAI4295635.1"/>
    <property type="molecule type" value="Genomic_DNA"/>
</dbReference>
<evidence type="ECO:0000313" key="2">
    <source>
        <dbReference type="Proteomes" id="UP000828941"/>
    </source>
</evidence>
<keyword evidence="2" id="KW-1185">Reference proteome</keyword>
<protein>
    <submittedName>
        <fullName evidence="1">Uncharacterized protein</fullName>
    </submittedName>
</protein>
<comment type="caution">
    <text evidence="1">The sequence shown here is derived from an EMBL/GenBank/DDBJ whole genome shotgun (WGS) entry which is preliminary data.</text>
</comment>
<sequence>MFLKKIIQKVTRCSVALECLNQISLKILVKILALKLGLNYEILLSFQEVTGIENFNIVVDGLVVDSELTKYVRTKYDELCYSQRSFLHDHRLEGLNCKLAAGIISETINIADASKITTSPDSFAIWDRTIKAFEAMGMNVSFLRGRLDQLKNLAMKSKRNREARLERDHAEEEKKSLEACGS</sequence>
<name>A0ACB9KES3_BAUVA</name>
<accession>A0ACB9KES3</accession>
<organism evidence="1 2">
    <name type="scientific">Bauhinia variegata</name>
    <name type="common">Purple orchid tree</name>
    <name type="synonym">Phanera variegata</name>
    <dbReference type="NCBI Taxonomy" id="167791"/>
    <lineage>
        <taxon>Eukaryota</taxon>
        <taxon>Viridiplantae</taxon>
        <taxon>Streptophyta</taxon>
        <taxon>Embryophyta</taxon>
        <taxon>Tracheophyta</taxon>
        <taxon>Spermatophyta</taxon>
        <taxon>Magnoliopsida</taxon>
        <taxon>eudicotyledons</taxon>
        <taxon>Gunneridae</taxon>
        <taxon>Pentapetalae</taxon>
        <taxon>rosids</taxon>
        <taxon>fabids</taxon>
        <taxon>Fabales</taxon>
        <taxon>Fabaceae</taxon>
        <taxon>Cercidoideae</taxon>
        <taxon>Cercideae</taxon>
        <taxon>Bauhiniinae</taxon>
        <taxon>Bauhinia</taxon>
    </lineage>
</organism>
<evidence type="ECO:0000313" key="1">
    <source>
        <dbReference type="EMBL" id="KAI4295635.1"/>
    </source>
</evidence>
<proteinExistence type="predicted"/>
<reference evidence="1 2" key="1">
    <citation type="journal article" date="2022" name="DNA Res.">
        <title>Chromosomal-level genome assembly of the orchid tree Bauhinia variegata (Leguminosae; Cercidoideae) supports the allotetraploid origin hypothesis of Bauhinia.</title>
        <authorList>
            <person name="Zhong Y."/>
            <person name="Chen Y."/>
            <person name="Zheng D."/>
            <person name="Pang J."/>
            <person name="Liu Y."/>
            <person name="Luo S."/>
            <person name="Meng S."/>
            <person name="Qian L."/>
            <person name="Wei D."/>
            <person name="Dai S."/>
            <person name="Zhou R."/>
        </authorList>
    </citation>
    <scope>NUCLEOTIDE SEQUENCE [LARGE SCALE GENOMIC DNA]</scope>
    <source>
        <strain evidence="1">BV-YZ2020</strain>
    </source>
</reference>
<gene>
    <name evidence="1" type="ORF">L6164_035658</name>
</gene>
<dbReference type="Proteomes" id="UP000828941">
    <property type="component" value="Chromosome 14"/>
</dbReference>